<accession>A0ABD1GUI0</accession>
<proteinExistence type="inferred from homology"/>
<evidence type="ECO:0000313" key="2">
    <source>
        <dbReference type="EMBL" id="KAL1546476.1"/>
    </source>
</evidence>
<protein>
    <submittedName>
        <fullName evidence="2">Auxin-responsive protein SAUR36-like</fullName>
    </submittedName>
</protein>
<reference evidence="2 3" key="1">
    <citation type="submission" date="2024-06" db="EMBL/GenBank/DDBJ databases">
        <title>A chromosome level genome sequence of Diviner's sage (Salvia divinorum).</title>
        <authorList>
            <person name="Ford S.A."/>
            <person name="Ro D.-K."/>
            <person name="Ness R.W."/>
            <person name="Phillips M.A."/>
        </authorList>
    </citation>
    <scope>NUCLEOTIDE SEQUENCE [LARGE SCALE GENOMIC DNA]</scope>
    <source>
        <strain evidence="2">SAF-2024a</strain>
        <tissue evidence="2">Leaf</tissue>
    </source>
</reference>
<organism evidence="2 3">
    <name type="scientific">Salvia divinorum</name>
    <name type="common">Maria pastora</name>
    <name type="synonym">Diviner's sage</name>
    <dbReference type="NCBI Taxonomy" id="28513"/>
    <lineage>
        <taxon>Eukaryota</taxon>
        <taxon>Viridiplantae</taxon>
        <taxon>Streptophyta</taxon>
        <taxon>Embryophyta</taxon>
        <taxon>Tracheophyta</taxon>
        <taxon>Spermatophyta</taxon>
        <taxon>Magnoliopsida</taxon>
        <taxon>eudicotyledons</taxon>
        <taxon>Gunneridae</taxon>
        <taxon>Pentapetalae</taxon>
        <taxon>asterids</taxon>
        <taxon>lamiids</taxon>
        <taxon>Lamiales</taxon>
        <taxon>Lamiaceae</taxon>
        <taxon>Nepetoideae</taxon>
        <taxon>Mentheae</taxon>
        <taxon>Salviinae</taxon>
        <taxon>Salvia</taxon>
        <taxon>Salvia subgen. Calosphace</taxon>
    </lineage>
</organism>
<gene>
    <name evidence="2" type="ORF">AAHA92_23069</name>
</gene>
<name>A0ABD1GUI0_SALDI</name>
<comment type="similarity">
    <text evidence="1">Belongs to the ARG7 family.</text>
</comment>
<evidence type="ECO:0000313" key="3">
    <source>
        <dbReference type="Proteomes" id="UP001567538"/>
    </source>
</evidence>
<evidence type="ECO:0000256" key="1">
    <source>
        <dbReference type="ARBA" id="ARBA00006974"/>
    </source>
</evidence>
<keyword evidence="3" id="KW-1185">Reference proteome</keyword>
<dbReference type="PANTHER" id="PTHR31374:SF304">
    <property type="entry name" value="OS04G0537100 PROTEIN"/>
    <property type="match status" value="1"/>
</dbReference>
<dbReference type="Proteomes" id="UP001567538">
    <property type="component" value="Unassembled WGS sequence"/>
</dbReference>
<dbReference type="AlphaFoldDB" id="A0ABD1GUI0"/>
<dbReference type="InterPro" id="IPR003676">
    <property type="entry name" value="SAUR_fam"/>
</dbReference>
<dbReference type="Pfam" id="PF02519">
    <property type="entry name" value="Auxin_inducible"/>
    <property type="match status" value="1"/>
</dbReference>
<dbReference type="EMBL" id="JBEAFC010000008">
    <property type="protein sequence ID" value="KAL1546476.1"/>
    <property type="molecule type" value="Genomic_DNA"/>
</dbReference>
<dbReference type="PANTHER" id="PTHR31374">
    <property type="entry name" value="AUXIN-INDUCED PROTEIN-LIKE-RELATED"/>
    <property type="match status" value="1"/>
</dbReference>
<comment type="caution">
    <text evidence="2">The sequence shown here is derived from an EMBL/GenBank/DDBJ whole genome shotgun (WGS) entry which is preliminary data.</text>
</comment>
<sequence>MARTRGISLKHRVAAIFRRNASPPRRRGACGLIGWAHKLGSKVKATLAQAAGGKYGRIERDPILGKPVPVPKGHLAVYVGQSDGEFERILVPVVYFNHPLFGDLLKESENEFGFNQPGGITIPCRIAEFERVQTRIKTGHCTRKLVRWKSSTP</sequence>